<dbReference type="InterPro" id="IPR018580">
    <property type="entry name" value="Uncharacterised_YfhO"/>
</dbReference>
<feature type="transmembrane region" description="Helical" evidence="1">
    <location>
        <begin position="215"/>
        <end position="241"/>
    </location>
</feature>
<feature type="transmembrane region" description="Helical" evidence="1">
    <location>
        <begin position="331"/>
        <end position="348"/>
    </location>
</feature>
<evidence type="ECO:0000256" key="1">
    <source>
        <dbReference type="SAM" id="Phobius"/>
    </source>
</evidence>
<dbReference type="PANTHER" id="PTHR38454:SF1">
    <property type="entry name" value="INTEGRAL MEMBRANE PROTEIN"/>
    <property type="match status" value="1"/>
</dbReference>
<dbReference type="EMBL" id="JAUCMN010000010">
    <property type="protein sequence ID" value="MDM7892734.1"/>
    <property type="molecule type" value="Genomic_DNA"/>
</dbReference>
<feature type="transmembrane region" description="Helical" evidence="1">
    <location>
        <begin position="21"/>
        <end position="45"/>
    </location>
</feature>
<protein>
    <submittedName>
        <fullName evidence="2">YfhO family protein</fullName>
    </submittedName>
</protein>
<organism evidence="2 3">
    <name type="scientific">Curtobacterium caseinilyticum</name>
    <dbReference type="NCBI Taxonomy" id="3055137"/>
    <lineage>
        <taxon>Bacteria</taxon>
        <taxon>Bacillati</taxon>
        <taxon>Actinomycetota</taxon>
        <taxon>Actinomycetes</taxon>
        <taxon>Micrococcales</taxon>
        <taxon>Microbacteriaceae</taxon>
        <taxon>Curtobacterium</taxon>
    </lineage>
</organism>
<keyword evidence="1" id="KW-0812">Transmembrane</keyword>
<feature type="transmembrane region" description="Helical" evidence="1">
    <location>
        <begin position="376"/>
        <end position="396"/>
    </location>
</feature>
<proteinExistence type="predicted"/>
<feature type="transmembrane region" description="Helical" evidence="1">
    <location>
        <begin position="131"/>
        <end position="152"/>
    </location>
</feature>
<evidence type="ECO:0000313" key="2">
    <source>
        <dbReference type="EMBL" id="MDM7892734.1"/>
    </source>
</evidence>
<keyword evidence="3" id="KW-1185">Reference proteome</keyword>
<feature type="transmembrane region" description="Helical" evidence="1">
    <location>
        <begin position="253"/>
        <end position="276"/>
    </location>
</feature>
<gene>
    <name evidence="2" type="ORF">QUG93_13645</name>
</gene>
<feature type="transmembrane region" description="Helical" evidence="1">
    <location>
        <begin position="459"/>
        <end position="478"/>
    </location>
</feature>
<name>A0ABT7TT04_9MICO</name>
<dbReference type="RefSeq" id="WP_289474681.1">
    <property type="nucleotide sequence ID" value="NZ_JAUCMN010000010.1"/>
</dbReference>
<evidence type="ECO:0000313" key="3">
    <source>
        <dbReference type="Proteomes" id="UP001236404"/>
    </source>
</evidence>
<feature type="transmembrane region" description="Helical" evidence="1">
    <location>
        <begin position="525"/>
        <end position="547"/>
    </location>
</feature>
<feature type="transmembrane region" description="Helical" evidence="1">
    <location>
        <begin position="164"/>
        <end position="181"/>
    </location>
</feature>
<comment type="caution">
    <text evidence="2">The sequence shown here is derived from an EMBL/GenBank/DDBJ whole genome shotgun (WGS) entry which is preliminary data.</text>
</comment>
<sequence length="957" mass="101203">MSTVTSRPSTWIRRPSAWIEIIAWAALAAFVVATLGPALTGHATFLNTGLLSRYTPWAQTLGADGGSTNVYTSDPLDSNAPQTSMLVRLAHAGVFAAWDPYVAGGTVLGGVPDSGQWSPLSLPWWILPLSYAPGAVKFLEIVVITIGMSLLLRRWGVPRAGWPIAALLYSASGFMVAWSNWPQTRVAAFLPLLFWAIDRAAVELRKRDLLSVGGAVSAMLLGGFPAIVGYALFFGGVFFLARTIVAHRSLLRVLASAGIAVGGIVVGVLLTAWQLVPFALNAASVVDFSGRAQRGPNGLGQVPLVTSWVPDISFAQASGAAWGTRNPVEEYSFLGVAALVLVAAALLVRPVLRPVTLPDDATDAERDAATRRARRTVGTVWVVAGVLAFSVVVVYLGGPLLTLVRELPVFNSNPIGRARCVVLFLAAATAGVGFGRLTDAEHLRGELARFRTASPRARVGRVAVVLVVLLVAVGVALLTFRALELVPEQYVHATKLEVLVVGVLGVAAVVAVLVVWATRNRVVRTVALGAVAAMVAVPAITATKPWWPLAPASTFFPEAPAITYLQDHMTDQDRYTTTGNATLLGAASYFGIRSVTGHTFQTREWKQLMRAVDPDTYPTATYLTLEPNLMPQLAESGILDRLATEYMIADPSAPLAGKTEAAPERTTWTDLTADRTTIESASQRGPLNGITFTGPPATTLAPGGMQLTVAVVADDSGETLASTESWVPGLGGPRNVALQGSDIPDDTAWHLVLTVTGQQSVVPIGTDDDGKAVISIARPVAADRVSVVHTGDATIYQRGNALPRVRWASSAVVEPTTEGLLRTLADQSLPDDTVVLSERPVHRADADATARVTLEPSDVNSTVARVDATGGGWVVVADSLQRDGWSATVDGEPTDLVRADSVGGAVWVPAGEHTVELQYHTPGIREGILLSAVTAAVAAGTCATVLLLRRRRRRRTT</sequence>
<dbReference type="Proteomes" id="UP001236404">
    <property type="component" value="Unassembled WGS sequence"/>
</dbReference>
<keyword evidence="1" id="KW-1133">Transmembrane helix</keyword>
<reference evidence="2 3" key="1">
    <citation type="submission" date="2023-06" db="EMBL/GenBank/DDBJ databases">
        <authorList>
            <person name="Feng G."/>
            <person name="Li J."/>
            <person name="Zhu H."/>
        </authorList>
    </citation>
    <scope>NUCLEOTIDE SEQUENCE [LARGE SCALE GENOMIC DNA]</scope>
    <source>
        <strain evidence="2 3">RHCKG28</strain>
    </source>
</reference>
<feature type="transmembrane region" description="Helical" evidence="1">
    <location>
        <begin position="498"/>
        <end position="518"/>
    </location>
</feature>
<accession>A0ABT7TT04</accession>
<keyword evidence="1" id="KW-0472">Membrane</keyword>
<feature type="transmembrane region" description="Helical" evidence="1">
    <location>
        <begin position="416"/>
        <end position="438"/>
    </location>
</feature>
<feature type="transmembrane region" description="Helical" evidence="1">
    <location>
        <begin position="928"/>
        <end position="948"/>
    </location>
</feature>
<dbReference type="PANTHER" id="PTHR38454">
    <property type="entry name" value="INTEGRAL MEMBRANE PROTEIN-RELATED"/>
    <property type="match status" value="1"/>
</dbReference>